<evidence type="ECO:0000256" key="1">
    <source>
        <dbReference type="SAM" id="MobiDB-lite"/>
    </source>
</evidence>
<keyword evidence="2" id="KW-0812">Transmembrane</keyword>
<protein>
    <submittedName>
        <fullName evidence="3">Uncharacterized protein</fullName>
    </submittedName>
</protein>
<feature type="compositionally biased region" description="Gly residues" evidence="1">
    <location>
        <begin position="32"/>
        <end position="41"/>
    </location>
</feature>
<name>A0A3P5WM67_9MICC</name>
<feature type="transmembrane region" description="Helical" evidence="2">
    <location>
        <begin position="136"/>
        <end position="156"/>
    </location>
</feature>
<dbReference type="Proteomes" id="UP000280861">
    <property type="component" value="Unassembled WGS sequence"/>
</dbReference>
<feature type="transmembrane region" description="Helical" evidence="2">
    <location>
        <begin position="70"/>
        <end position="92"/>
    </location>
</feature>
<reference evidence="3 4" key="1">
    <citation type="submission" date="2018-11" db="EMBL/GenBank/DDBJ databases">
        <authorList>
            <person name="Criscuolo A."/>
        </authorList>
    </citation>
    <scope>NUCLEOTIDE SEQUENCE [LARGE SCALE GENOMIC DNA]</scope>
    <source>
        <strain evidence="3">AT11b</strain>
    </source>
</reference>
<feature type="region of interest" description="Disordered" evidence="1">
    <location>
        <begin position="1"/>
        <end position="50"/>
    </location>
</feature>
<evidence type="ECO:0000256" key="2">
    <source>
        <dbReference type="SAM" id="Phobius"/>
    </source>
</evidence>
<keyword evidence="2" id="KW-1133">Transmembrane helix</keyword>
<proteinExistence type="predicted"/>
<feature type="transmembrane region" description="Helical" evidence="2">
    <location>
        <begin position="98"/>
        <end position="116"/>
    </location>
</feature>
<feature type="compositionally biased region" description="Low complexity" evidence="1">
    <location>
        <begin position="10"/>
        <end position="31"/>
    </location>
</feature>
<feature type="region of interest" description="Disordered" evidence="1">
    <location>
        <begin position="288"/>
        <end position="362"/>
    </location>
</feature>
<evidence type="ECO:0000313" key="3">
    <source>
        <dbReference type="EMBL" id="VDC22788.1"/>
    </source>
</evidence>
<dbReference type="AlphaFoldDB" id="A0A3P5WM67"/>
<feature type="compositionally biased region" description="Low complexity" evidence="1">
    <location>
        <begin position="349"/>
        <end position="359"/>
    </location>
</feature>
<dbReference type="RefSeq" id="WP_124091044.1">
    <property type="nucleotide sequence ID" value="NZ_CBCRYA010000021.1"/>
</dbReference>
<feature type="region of interest" description="Disordered" evidence="1">
    <location>
        <begin position="203"/>
        <end position="268"/>
    </location>
</feature>
<feature type="compositionally biased region" description="Polar residues" evidence="1">
    <location>
        <begin position="229"/>
        <end position="239"/>
    </location>
</feature>
<dbReference type="EMBL" id="UXAU01000017">
    <property type="protein sequence ID" value="VDC22788.1"/>
    <property type="molecule type" value="Genomic_DNA"/>
</dbReference>
<evidence type="ECO:0000313" key="4">
    <source>
        <dbReference type="Proteomes" id="UP000280861"/>
    </source>
</evidence>
<accession>A0A3P5WM67</accession>
<dbReference type="OrthoDB" id="5079801at2"/>
<sequence>MNEPRYGQKSAPDTSSGATTPTTAGQAPAVGQAGGSQGVGHGTSPSAGQASGKGVGEAVIGAFTIRDLSVFAATLILFVASLLPLFGASYNLWNINNLFFLALGILLPLAVSGLFVARRLAPKTKLRVGSLSVDQFASVVASFALAFFFLAVTGFFSVSLLVGLIGSLVFVAATVFGRFLPYLSADFANRAEVPAHVVARDAVAPTPKPRAPKEPKAPKPAKPNAAGATSTDQGSSHADTLTAAGAPSAAAGSAPAGRTTGAAAPQTQGGAVVPSATAAAAGTPAAATPAAGAIPSGTSQPSAPDAGVASAGSNQSGTPATAAHPVASQLGAPAPTVSDRTAAHQTVGTPAATTAPATAVHQQVRAEEPIGATVDPASRPEEHDDQPAYEAFWFAVAQHRTTVDPQTGQQSFGIEPGGWVLALEDRGHEFLVQHTDGRLGLLRDLSNIERG</sequence>
<feature type="compositionally biased region" description="Low complexity" evidence="1">
    <location>
        <begin position="242"/>
        <end position="268"/>
    </location>
</feature>
<gene>
    <name evidence="3" type="ORF">PSET11_01054</name>
</gene>
<feature type="compositionally biased region" description="Low complexity" evidence="1">
    <location>
        <begin position="288"/>
        <end position="298"/>
    </location>
</feature>
<keyword evidence="4" id="KW-1185">Reference proteome</keyword>
<feature type="transmembrane region" description="Helical" evidence="2">
    <location>
        <begin position="162"/>
        <end position="180"/>
    </location>
</feature>
<organism evidence="3 4">
    <name type="scientific">Arthrobacter ulcerisalmonis</name>
    <dbReference type="NCBI Taxonomy" id="2483813"/>
    <lineage>
        <taxon>Bacteria</taxon>
        <taxon>Bacillati</taxon>
        <taxon>Actinomycetota</taxon>
        <taxon>Actinomycetes</taxon>
        <taxon>Micrococcales</taxon>
        <taxon>Micrococcaceae</taxon>
        <taxon>Arthrobacter</taxon>
    </lineage>
</organism>
<keyword evidence="2" id="KW-0472">Membrane</keyword>